<evidence type="ECO:0000256" key="1">
    <source>
        <dbReference type="SAM" id="MobiDB-lite"/>
    </source>
</evidence>
<protein>
    <submittedName>
        <fullName evidence="2">Uncharacterized protein</fullName>
    </submittedName>
</protein>
<feature type="region of interest" description="Disordered" evidence="1">
    <location>
        <begin position="1"/>
        <end position="59"/>
    </location>
</feature>
<proteinExistence type="predicted"/>
<evidence type="ECO:0000313" key="2">
    <source>
        <dbReference type="EMBL" id="CAA9533919.1"/>
    </source>
</evidence>
<name>A0A6J4TWK6_9BACT</name>
<feature type="compositionally biased region" description="Low complexity" evidence="1">
    <location>
        <begin position="50"/>
        <end position="59"/>
    </location>
</feature>
<gene>
    <name evidence="2" type="ORF">AVDCRST_MAG49-108</name>
</gene>
<organism evidence="2">
    <name type="scientific">uncultured Thermomicrobiales bacterium</name>
    <dbReference type="NCBI Taxonomy" id="1645740"/>
    <lineage>
        <taxon>Bacteria</taxon>
        <taxon>Pseudomonadati</taxon>
        <taxon>Thermomicrobiota</taxon>
        <taxon>Thermomicrobia</taxon>
        <taxon>Thermomicrobiales</taxon>
        <taxon>environmental samples</taxon>
    </lineage>
</organism>
<reference evidence="2" key="1">
    <citation type="submission" date="2020-02" db="EMBL/GenBank/DDBJ databases">
        <authorList>
            <person name="Meier V. D."/>
        </authorList>
    </citation>
    <scope>NUCLEOTIDE SEQUENCE</scope>
    <source>
        <strain evidence="2">AVDCRST_MAG49</strain>
    </source>
</reference>
<sequence length="59" mass="6008">MVHPGAATRCGGPLARRGRGIDLRTGPGRPNVIRLLTGGRGGARGRVRAEQPPAAAARA</sequence>
<accession>A0A6J4TWK6</accession>
<dbReference type="AlphaFoldDB" id="A0A6J4TWK6"/>
<dbReference type="EMBL" id="CADCWG010000008">
    <property type="protein sequence ID" value="CAA9533919.1"/>
    <property type="molecule type" value="Genomic_DNA"/>
</dbReference>